<dbReference type="InterPro" id="IPR002937">
    <property type="entry name" value="Amino_oxidase"/>
</dbReference>
<dbReference type="InterPro" id="IPR014105">
    <property type="entry name" value="Carotenoid/retinoid_OxRdtase"/>
</dbReference>
<name>A0ABR6GUI2_9BURK</name>
<dbReference type="NCBIfam" id="TIGR02734">
    <property type="entry name" value="crtI_fam"/>
    <property type="match status" value="1"/>
</dbReference>
<dbReference type="PANTHER" id="PTHR43734">
    <property type="entry name" value="PHYTOENE DESATURASE"/>
    <property type="match status" value="1"/>
</dbReference>
<protein>
    <submittedName>
        <fullName evidence="7">1-hydroxycarotenoid 3,4-desaturase</fullName>
        <ecNumber evidence="7">1.3.99.27</ecNumber>
    </submittedName>
</protein>
<keyword evidence="4 5" id="KW-0560">Oxidoreductase</keyword>
<dbReference type="SUPFAM" id="SSF51905">
    <property type="entry name" value="FAD/NAD(P)-binding domain"/>
    <property type="match status" value="1"/>
</dbReference>
<evidence type="ECO:0000313" key="8">
    <source>
        <dbReference type="Proteomes" id="UP000574369"/>
    </source>
</evidence>
<evidence type="ECO:0000256" key="2">
    <source>
        <dbReference type="ARBA" id="ARBA00006046"/>
    </source>
</evidence>
<dbReference type="InterPro" id="IPR036188">
    <property type="entry name" value="FAD/NAD-bd_sf"/>
</dbReference>
<evidence type="ECO:0000256" key="4">
    <source>
        <dbReference type="ARBA" id="ARBA00023002"/>
    </source>
</evidence>
<gene>
    <name evidence="7" type="ORF">FHS28_003175</name>
</gene>
<dbReference type="Proteomes" id="UP000574369">
    <property type="component" value="Unassembled WGS sequence"/>
</dbReference>
<keyword evidence="8" id="KW-1185">Reference proteome</keyword>
<dbReference type="GO" id="GO:0016491">
    <property type="term" value="F:oxidoreductase activity"/>
    <property type="evidence" value="ECO:0007669"/>
    <property type="project" value="UniProtKB-KW"/>
</dbReference>
<dbReference type="InterPro" id="IPR054841">
    <property type="entry name" value="carotdesatCrtD"/>
</dbReference>
<feature type="domain" description="Amine oxidase" evidence="6">
    <location>
        <begin position="22"/>
        <end position="510"/>
    </location>
</feature>
<evidence type="ECO:0000256" key="1">
    <source>
        <dbReference type="ARBA" id="ARBA00004829"/>
    </source>
</evidence>
<comment type="pathway">
    <text evidence="1 5">Carotenoid biosynthesis.</text>
</comment>
<evidence type="ECO:0000259" key="6">
    <source>
        <dbReference type="Pfam" id="PF01593"/>
    </source>
</evidence>
<evidence type="ECO:0000313" key="7">
    <source>
        <dbReference type="EMBL" id="MBB3195769.1"/>
    </source>
</evidence>
<dbReference type="Pfam" id="PF01593">
    <property type="entry name" value="Amino_oxidase"/>
    <property type="match status" value="1"/>
</dbReference>
<dbReference type="Gene3D" id="3.50.50.60">
    <property type="entry name" value="FAD/NAD(P)-binding domain"/>
    <property type="match status" value="2"/>
</dbReference>
<organism evidence="7 8">
    <name type="scientific">Roseateles terrae</name>
    <dbReference type="NCBI Taxonomy" id="431060"/>
    <lineage>
        <taxon>Bacteria</taxon>
        <taxon>Pseudomonadati</taxon>
        <taxon>Pseudomonadota</taxon>
        <taxon>Betaproteobacteria</taxon>
        <taxon>Burkholderiales</taxon>
        <taxon>Sphaerotilaceae</taxon>
        <taxon>Roseateles</taxon>
    </lineage>
</organism>
<dbReference type="PANTHER" id="PTHR43734:SF7">
    <property type="entry name" value="4,4'-DIAPONEUROSPORENE OXYGENASE"/>
    <property type="match status" value="1"/>
</dbReference>
<dbReference type="EMBL" id="JACHXO010000005">
    <property type="protein sequence ID" value="MBB3195769.1"/>
    <property type="molecule type" value="Genomic_DNA"/>
</dbReference>
<comment type="caution">
    <text evidence="7">The sequence shown here is derived from an EMBL/GenBank/DDBJ whole genome shotgun (WGS) entry which is preliminary data.</text>
</comment>
<evidence type="ECO:0000256" key="3">
    <source>
        <dbReference type="ARBA" id="ARBA00022746"/>
    </source>
</evidence>
<dbReference type="NCBIfam" id="NF045637">
    <property type="entry name" value="carotdesatCrtDProt"/>
    <property type="match status" value="1"/>
</dbReference>
<accession>A0ABR6GUI2</accession>
<sequence>MNRVRPRSSLHPPRVVVVGAGMGGMTAAALLARQGMDVQLLERAGAPGGKMQPVELGALQLDGGPTVLTMRWVLDGIFDQLGTSLDQHLHLRRCEVLARHAWSETERLDLLADLAQSVDAIAAFSGPGEAARYRAFCQRAAQVHDTLDHSFMRSSRPTPLSLTWRVLRQQGPAGLRQLLRISPFTTLWGELGRYFHDPRLRQLFGRYATYCGSSPFDAPATLMLVAHVEREAVWQIEGGMARLAEVMVQCGQQQGVRLRCHSEVQRLLVSDGRVCGVLLTDGEVLPAEAVVFNGDARALTDGLLGPDVPRPLRHGTPSLSALTWHAEAVTGGLDLSHHNVLFGPADGYRAEFDAIAAGRLPESPTVYVCAQDRSGQAHRLRPGLPGGARRAERLMCLVNAPADAHGRGLSAEEIERCETQMWERLRRAGLQVTLSGPPLRTRPEDFAQRFPASQGALYGPASRGWQASFRDRPAGRTTLPGLFLAGGSVHPGPGVPMAALSGQLAAAQLLEDLVSTSRSRPVVMPGGMSMR</sequence>
<dbReference type="RefSeq" id="WP_088452139.1">
    <property type="nucleotide sequence ID" value="NZ_JACHXO010000005.1"/>
</dbReference>
<keyword evidence="3 5" id="KW-0125">Carotenoid biosynthesis</keyword>
<dbReference type="EC" id="1.3.99.27" evidence="7"/>
<proteinExistence type="inferred from homology"/>
<reference evidence="7 8" key="1">
    <citation type="submission" date="2020-08" db="EMBL/GenBank/DDBJ databases">
        <title>Genomic Encyclopedia of Type Strains, Phase III (KMG-III): the genomes of soil and plant-associated and newly described type strains.</title>
        <authorList>
            <person name="Whitman W."/>
        </authorList>
    </citation>
    <scope>NUCLEOTIDE SEQUENCE [LARGE SCALE GENOMIC DNA]</scope>
    <source>
        <strain evidence="7 8">CECT 7247</strain>
    </source>
</reference>
<comment type="similarity">
    <text evidence="2 5">Belongs to the carotenoid/retinoid oxidoreductase family.</text>
</comment>
<evidence type="ECO:0000256" key="5">
    <source>
        <dbReference type="RuleBase" id="RU362075"/>
    </source>
</evidence>